<keyword evidence="4 13" id="KW-0138">CF(0)</keyword>
<evidence type="ECO:0000313" key="17">
    <source>
        <dbReference type="EMBL" id="CKJ27250.1"/>
    </source>
</evidence>
<dbReference type="EMBL" id="CRVC01000018">
    <property type="protein sequence ID" value="COR71435.1"/>
    <property type="molecule type" value="Genomic_DNA"/>
</dbReference>
<evidence type="ECO:0000313" key="29">
    <source>
        <dbReference type="Proteomes" id="UP000310818"/>
    </source>
</evidence>
<comment type="function">
    <text evidence="13">Component of the F(0) channel, it forms part of the peripheral stalk, linking F(1) to F(0).</text>
</comment>
<keyword evidence="10 13" id="KW-0066">ATP synthesis</keyword>
<dbReference type="Gene3D" id="6.10.250.1580">
    <property type="match status" value="1"/>
</dbReference>
<dbReference type="EMBL" id="CAASRX010000008">
    <property type="protein sequence ID" value="VNH00962.1"/>
    <property type="molecule type" value="Genomic_DNA"/>
</dbReference>
<organism evidence="18 26">
    <name type="scientific">Streptococcus pneumoniae</name>
    <dbReference type="NCBI Taxonomy" id="1313"/>
    <lineage>
        <taxon>Bacteria</taxon>
        <taxon>Bacillati</taxon>
        <taxon>Bacillota</taxon>
        <taxon>Bacilli</taxon>
        <taxon>Lactobacillales</taxon>
        <taxon>Streptococcaceae</taxon>
        <taxon>Streptococcus</taxon>
    </lineage>
</organism>
<keyword evidence="2 13" id="KW-0813">Transport</keyword>
<evidence type="ECO:0000256" key="8">
    <source>
        <dbReference type="ARBA" id="ARBA00023065"/>
    </source>
</evidence>
<evidence type="ECO:0000256" key="7">
    <source>
        <dbReference type="ARBA" id="ARBA00022989"/>
    </source>
</evidence>
<dbReference type="NCBIfam" id="TIGR01144">
    <property type="entry name" value="ATP_synt_b"/>
    <property type="match status" value="1"/>
</dbReference>
<evidence type="ECO:0000313" key="26">
    <source>
        <dbReference type="Proteomes" id="UP000046095"/>
    </source>
</evidence>
<evidence type="ECO:0000256" key="10">
    <source>
        <dbReference type="ARBA" id="ARBA00023310"/>
    </source>
</evidence>
<dbReference type="Proteomes" id="UP000310818">
    <property type="component" value="Unassembled WGS sequence"/>
</dbReference>
<dbReference type="EMBL" id="CFFA01000053">
    <property type="protein sequence ID" value="CEX69673.1"/>
    <property type="molecule type" value="Genomic_DNA"/>
</dbReference>
<dbReference type="InterPro" id="IPR028987">
    <property type="entry name" value="ATP_synth_B-like_membr_sf"/>
</dbReference>
<comment type="similarity">
    <text evidence="1 13 14">Belongs to the ATPase B chain family.</text>
</comment>
<dbReference type="InterPro" id="IPR050059">
    <property type="entry name" value="ATP_synthase_B_chain"/>
</dbReference>
<keyword evidence="9 13" id="KW-0472">Membrane</keyword>
<protein>
    <recommendedName>
        <fullName evidence="13">ATP synthase subunit b</fullName>
    </recommendedName>
    <alternativeName>
        <fullName evidence="13">ATP synthase F(0) sector subunit b</fullName>
    </alternativeName>
    <alternativeName>
        <fullName evidence="13">ATPase subunit I</fullName>
    </alternativeName>
    <alternativeName>
        <fullName evidence="13">F-type ATPase subunit b</fullName>
        <shortName evidence="13">F-ATPase subunit b</shortName>
    </alternativeName>
</protein>
<dbReference type="EMBL" id="VMVH01000027">
    <property type="protein sequence ID" value="TVW28166.1"/>
    <property type="molecule type" value="Genomic_DNA"/>
</dbReference>
<dbReference type="GO" id="GO:0046933">
    <property type="term" value="F:proton-transporting ATP synthase activity, rotational mechanism"/>
    <property type="evidence" value="ECO:0007669"/>
    <property type="project" value="UniProtKB-UniRule"/>
</dbReference>
<evidence type="ECO:0000313" key="27">
    <source>
        <dbReference type="Proteomes" id="UP000048507"/>
    </source>
</evidence>
<dbReference type="Proteomes" id="UP000318940">
    <property type="component" value="Unassembled WGS sequence"/>
</dbReference>
<evidence type="ECO:0000313" key="22">
    <source>
        <dbReference type="EMBL" id="TVX67426.1"/>
    </source>
</evidence>
<evidence type="ECO:0000313" key="31">
    <source>
        <dbReference type="Proteomes" id="UP000315060"/>
    </source>
</evidence>
<evidence type="ECO:0000256" key="5">
    <source>
        <dbReference type="ARBA" id="ARBA00022692"/>
    </source>
</evidence>
<dbReference type="GO" id="GO:0016787">
    <property type="term" value="F:hydrolase activity"/>
    <property type="evidence" value="ECO:0007669"/>
    <property type="project" value="UniProtKB-KW"/>
</dbReference>
<evidence type="ECO:0000256" key="2">
    <source>
        <dbReference type="ARBA" id="ARBA00022448"/>
    </source>
</evidence>
<evidence type="ECO:0000313" key="19">
    <source>
        <dbReference type="EMBL" id="OYL31130.1"/>
    </source>
</evidence>
<dbReference type="Proteomes" id="UP000214939">
    <property type="component" value="Unassembled WGS sequence"/>
</dbReference>
<dbReference type="GO" id="GO:0045259">
    <property type="term" value="C:proton-transporting ATP synthase complex"/>
    <property type="evidence" value="ECO:0007669"/>
    <property type="project" value="UniProtKB-KW"/>
</dbReference>
<keyword evidence="18" id="KW-0378">Hydrolase</keyword>
<keyword evidence="7 13" id="KW-1133">Transmembrane helix</keyword>
<dbReference type="SUPFAM" id="SSF81573">
    <property type="entry name" value="F1F0 ATP synthase subunit B, membrane domain"/>
    <property type="match status" value="1"/>
</dbReference>
<dbReference type="Proteomes" id="UP000048507">
    <property type="component" value="Unassembled WGS sequence"/>
</dbReference>
<feature type="coiled-coil region" evidence="15">
    <location>
        <begin position="42"/>
        <end position="94"/>
    </location>
</feature>
<dbReference type="Proteomes" id="UP000315060">
    <property type="component" value="Unassembled WGS sequence"/>
</dbReference>
<dbReference type="Proteomes" id="UP000046095">
    <property type="component" value="Unassembled WGS sequence"/>
</dbReference>
<evidence type="ECO:0000313" key="23">
    <source>
        <dbReference type="EMBL" id="VNH00962.1"/>
    </source>
</evidence>
<evidence type="ECO:0000256" key="11">
    <source>
        <dbReference type="ARBA" id="ARBA00025198"/>
    </source>
</evidence>
<reference evidence="31 32" key="5">
    <citation type="submission" date="2019-07" db="EMBL/GenBank/DDBJ databases">
        <authorList>
            <person name="Mohale T."/>
        </authorList>
    </citation>
    <scope>NUCLEOTIDE SEQUENCE [LARGE SCALE GENOMIC DNA]</scope>
    <source>
        <strain evidence="21 33">NTPn 126</strain>
        <strain evidence="20 32">NTPn 189</strain>
        <strain evidence="22 31">NTPn 59</strain>
    </source>
</reference>
<name>A0A064C340_STREE</name>
<dbReference type="EMBL" id="VMYC01000190">
    <property type="protein sequence ID" value="TVX67426.1"/>
    <property type="molecule type" value="Genomic_DNA"/>
</dbReference>
<reference evidence="25 27" key="2">
    <citation type="submission" date="2015-03" db="EMBL/GenBank/DDBJ databases">
        <authorList>
            <consortium name="Pathogen Informatics"/>
            <person name="Murphy D."/>
        </authorList>
    </citation>
    <scope>NUCLEOTIDE SEQUENCE [LARGE SCALE GENOMIC DNA]</scope>
    <source>
        <strain evidence="17 25">0310</strain>
        <strain evidence="16">SMRU51</strain>
        <strain evidence="27">type strain: N</strain>
    </source>
</reference>
<dbReference type="Proteomes" id="UP000320896">
    <property type="component" value="Unassembled WGS sequence"/>
</dbReference>
<evidence type="ECO:0000256" key="13">
    <source>
        <dbReference type="HAMAP-Rule" id="MF_01398"/>
    </source>
</evidence>
<dbReference type="GO" id="GO:0012505">
    <property type="term" value="C:endomembrane system"/>
    <property type="evidence" value="ECO:0007669"/>
    <property type="project" value="UniProtKB-SubCell"/>
</dbReference>
<evidence type="ECO:0000313" key="24">
    <source>
        <dbReference type="EMBL" id="VTE38786.1"/>
    </source>
</evidence>
<dbReference type="EMBL" id="CABDLL010000007">
    <property type="protein sequence ID" value="VTE38786.1"/>
    <property type="molecule type" value="Genomic_DNA"/>
</dbReference>
<dbReference type="Proteomes" id="UP000310997">
    <property type="component" value="Unassembled WGS sequence"/>
</dbReference>
<evidence type="ECO:0000256" key="15">
    <source>
        <dbReference type="SAM" id="Coils"/>
    </source>
</evidence>
<dbReference type="GO" id="GO:0005886">
    <property type="term" value="C:plasma membrane"/>
    <property type="evidence" value="ECO:0007669"/>
    <property type="project" value="UniProtKB-SubCell"/>
</dbReference>
<evidence type="ECO:0000256" key="9">
    <source>
        <dbReference type="ARBA" id="ARBA00023136"/>
    </source>
</evidence>
<reference evidence="18 26" key="1">
    <citation type="submission" date="2015-03" db="EMBL/GenBank/DDBJ databases">
        <authorList>
            <person name="Murphy D."/>
        </authorList>
    </citation>
    <scope>NUCLEOTIDE SEQUENCE [LARGE SCALE GENOMIC DNA]</scope>
    <source>
        <strain evidence="18 26">SMRU1708</strain>
    </source>
</reference>
<evidence type="ECO:0000256" key="1">
    <source>
        <dbReference type="ARBA" id="ARBA00005513"/>
    </source>
</evidence>
<keyword evidence="5 13" id="KW-0812">Transmembrane</keyword>
<evidence type="ECO:0000313" key="18">
    <source>
        <dbReference type="EMBL" id="COR71435.1"/>
    </source>
</evidence>
<dbReference type="PATRIC" id="fig|1313.5270.peg.1178"/>
<evidence type="ECO:0000313" key="25">
    <source>
        <dbReference type="Proteomes" id="UP000045541"/>
    </source>
</evidence>
<evidence type="ECO:0000256" key="4">
    <source>
        <dbReference type="ARBA" id="ARBA00022547"/>
    </source>
</evidence>
<reference evidence="19 28" key="3">
    <citation type="submission" date="2017-07" db="EMBL/GenBank/DDBJ databases">
        <title>Invasive disease caused simultaneously by more than one serotype of Streptococcus pneumoniae, South Africa.</title>
        <authorList>
            <person name="Ndlangisa K."/>
            <person name="Du Plessis M."/>
            <person name="Von Gottberg A."/>
        </authorList>
    </citation>
    <scope>NUCLEOTIDE SEQUENCE [LARGE SCALE GENOMIC DNA]</scope>
    <source>
        <strain evidence="19 28">8227-15B</strain>
    </source>
</reference>
<evidence type="ECO:0000313" key="28">
    <source>
        <dbReference type="Proteomes" id="UP000214939"/>
    </source>
</evidence>
<dbReference type="Proteomes" id="UP000045541">
    <property type="component" value="Unassembled WGS sequence"/>
</dbReference>
<dbReference type="AlphaFoldDB" id="A0A064C340"/>
<dbReference type="InterPro" id="IPR005864">
    <property type="entry name" value="ATP_synth_F0_bsu_bac"/>
</dbReference>
<keyword evidence="6 13" id="KW-0375">Hydrogen ion transport</keyword>
<comment type="subunit">
    <text evidence="13">F-type ATPases have 2 components, F(1) - the catalytic core - and F(0) - the membrane proton channel. F(1) has five subunits: alpha(3), beta(3), gamma(1), delta(1), epsilon(1). F(0) has three main subunits: a(1), b(2) and c(10-14). The alpha and beta chains form an alternating ring which encloses part of the gamma chain. F(1) is attached to F(0) by a central stalk formed by the gamma and epsilon chains, while a peripheral stalk is formed by the delta and b chains.</text>
</comment>
<sequence length="164" mass="17972">MHVTVGELIGNFVLITGSFILLLVLIKKFAWSNITGIFEERAEKIASDIDRAEEARQKAEVLAQKREDELAGSRKEAKTIIENAKETAEQSKANILADAKLEAGHLKEKANQEIAQNKVEALQSVKGEVADLTISLAGKIISQNLDSHAHKALIDQYIDQLGEA</sequence>
<dbReference type="Pfam" id="PF00430">
    <property type="entry name" value="ATP-synt_B"/>
    <property type="match status" value="1"/>
</dbReference>
<dbReference type="InterPro" id="IPR002146">
    <property type="entry name" value="ATP_synth_b/b'su_bac/chlpt"/>
</dbReference>
<dbReference type="GO" id="GO:0046961">
    <property type="term" value="F:proton-transporting ATPase activity, rotational mechanism"/>
    <property type="evidence" value="ECO:0007669"/>
    <property type="project" value="TreeGrafter"/>
</dbReference>
<reference evidence="29 30" key="4">
    <citation type="submission" date="2019-04" db="EMBL/GenBank/DDBJ databases">
        <authorList>
            <consortium name="Pathogen Informatics"/>
        </authorList>
    </citation>
    <scope>NUCLEOTIDE SEQUENCE [LARGE SCALE GENOMIC DNA]</scope>
    <source>
        <strain evidence="23 29">GPSC211</strain>
        <strain evidence="24 30">GPSC559</strain>
    </source>
</reference>
<dbReference type="EMBL" id="CMWB01000039">
    <property type="protein sequence ID" value="CKJ27250.1"/>
    <property type="molecule type" value="Genomic_DNA"/>
</dbReference>
<evidence type="ECO:0000256" key="14">
    <source>
        <dbReference type="RuleBase" id="RU003848"/>
    </source>
</evidence>
<keyword evidence="15" id="KW-0175">Coiled coil</keyword>
<evidence type="ECO:0000313" key="21">
    <source>
        <dbReference type="EMBL" id="TVW84928.1"/>
    </source>
</evidence>
<comment type="function">
    <text evidence="11 13">F(1)F(0) ATP synthase produces ATP from ADP in the presence of a proton or sodium gradient. F-type ATPases consist of two structural domains, F(1) containing the extramembraneous catalytic core and F(0) containing the membrane proton channel, linked together by a central stalk and a peripheral stalk. During catalysis, ATP synthesis in the catalytic domain of F(1) is coupled via a rotary mechanism of the central stalk subunits to proton translocation.</text>
</comment>
<dbReference type="RefSeq" id="WP_000558556.1">
    <property type="nucleotide sequence ID" value="NZ_AP017971.1"/>
</dbReference>
<dbReference type="HAMAP" id="MF_01398">
    <property type="entry name" value="ATP_synth_b_bprime"/>
    <property type="match status" value="1"/>
</dbReference>
<keyword evidence="8 13" id="KW-0406">Ion transport</keyword>
<evidence type="ECO:0000313" key="32">
    <source>
        <dbReference type="Proteomes" id="UP000318940"/>
    </source>
</evidence>
<evidence type="ECO:0000256" key="6">
    <source>
        <dbReference type="ARBA" id="ARBA00022781"/>
    </source>
</evidence>
<gene>
    <name evidence="13 18" type="primary">atpF</name>
    <name evidence="19" type="ORF">A5N45_02475</name>
    <name evidence="22" type="ORF">AZJ28_10095</name>
    <name evidence="21" type="ORF">AZJ70_05235</name>
    <name evidence="20" type="ORF">AZK02_02550</name>
    <name evidence="16" type="ORF">ERS019209_02161</name>
    <name evidence="18" type="ORF">ERS021218_01465</name>
    <name evidence="17" type="ORF">ERS096071_01769</name>
    <name evidence="23" type="ORF">SAMEA3353485_00949</name>
    <name evidence="24" type="ORF">SAMEA4038883_01129</name>
</gene>
<accession>A0A064C340</accession>
<keyword evidence="3 13" id="KW-1003">Cell membrane</keyword>
<feature type="transmembrane region" description="Helical" evidence="13">
    <location>
        <begin position="6"/>
        <end position="26"/>
    </location>
</feature>
<evidence type="ECO:0000313" key="20">
    <source>
        <dbReference type="EMBL" id="TVW28166.1"/>
    </source>
</evidence>
<dbReference type="PANTHER" id="PTHR33445:SF1">
    <property type="entry name" value="ATP SYNTHASE SUBUNIT B"/>
    <property type="match status" value="1"/>
</dbReference>
<dbReference type="CDD" id="cd06503">
    <property type="entry name" value="ATP-synt_Fo_b"/>
    <property type="match status" value="1"/>
</dbReference>
<evidence type="ECO:0000313" key="33">
    <source>
        <dbReference type="Proteomes" id="UP000320896"/>
    </source>
</evidence>
<evidence type="ECO:0000256" key="3">
    <source>
        <dbReference type="ARBA" id="ARBA00022475"/>
    </source>
</evidence>
<dbReference type="EMBL" id="VMWH01000048">
    <property type="protein sequence ID" value="TVW84928.1"/>
    <property type="molecule type" value="Genomic_DNA"/>
</dbReference>
<evidence type="ECO:0000313" key="30">
    <source>
        <dbReference type="Proteomes" id="UP000310997"/>
    </source>
</evidence>
<comment type="subcellular location">
    <subcellularLocation>
        <location evidence="13">Cell membrane</location>
        <topology evidence="13">Single-pass membrane protein</topology>
    </subcellularLocation>
    <subcellularLocation>
        <location evidence="12">Endomembrane system</location>
        <topology evidence="12">Single-pass membrane protein</topology>
    </subcellularLocation>
</comment>
<dbReference type="PANTHER" id="PTHR33445">
    <property type="entry name" value="ATP SYNTHASE SUBUNIT B', CHLOROPLASTIC"/>
    <property type="match status" value="1"/>
</dbReference>
<dbReference type="EMBL" id="NNBW01000023">
    <property type="protein sequence ID" value="OYL31130.1"/>
    <property type="molecule type" value="Genomic_DNA"/>
</dbReference>
<evidence type="ECO:0000313" key="16">
    <source>
        <dbReference type="EMBL" id="CEX69673.1"/>
    </source>
</evidence>
<proteinExistence type="inferred from homology"/>
<evidence type="ECO:0000256" key="12">
    <source>
        <dbReference type="ARBA" id="ARBA00037847"/>
    </source>
</evidence>